<protein>
    <submittedName>
        <fullName evidence="3">DUF2254 domain-containing protein</fullName>
    </submittedName>
</protein>
<evidence type="ECO:0000313" key="4">
    <source>
        <dbReference type="Proteomes" id="UP000515947"/>
    </source>
</evidence>
<feature type="transmembrane region" description="Helical" evidence="2">
    <location>
        <begin position="100"/>
        <end position="119"/>
    </location>
</feature>
<feature type="transmembrane region" description="Helical" evidence="2">
    <location>
        <begin position="12"/>
        <end position="33"/>
    </location>
</feature>
<dbReference type="RefSeq" id="WP_187579756.1">
    <property type="nucleotide sequence ID" value="NZ_CP060713.1"/>
</dbReference>
<keyword evidence="2" id="KW-0812">Transmembrane</keyword>
<feature type="transmembrane region" description="Helical" evidence="2">
    <location>
        <begin position="53"/>
        <end position="80"/>
    </location>
</feature>
<keyword evidence="4" id="KW-1185">Reference proteome</keyword>
<dbReference type="AlphaFoldDB" id="A0A7G9RE87"/>
<keyword evidence="2" id="KW-1133">Transmembrane helix</keyword>
<evidence type="ECO:0000256" key="1">
    <source>
        <dbReference type="SAM" id="MobiDB-lite"/>
    </source>
</evidence>
<reference evidence="3 4" key="1">
    <citation type="submission" date="2020-08" db="EMBL/GenBank/DDBJ databases">
        <title>Genome sequence of Nocardioides mesophilus KACC 16243T.</title>
        <authorList>
            <person name="Hyun D.-W."/>
            <person name="Bae J.-W."/>
        </authorList>
    </citation>
    <scope>NUCLEOTIDE SEQUENCE [LARGE SCALE GENOMIC DNA]</scope>
    <source>
        <strain evidence="3 4">KACC 16243</strain>
    </source>
</reference>
<organism evidence="3 4">
    <name type="scientific">Nocardioides mesophilus</name>
    <dbReference type="NCBI Taxonomy" id="433659"/>
    <lineage>
        <taxon>Bacteria</taxon>
        <taxon>Bacillati</taxon>
        <taxon>Actinomycetota</taxon>
        <taxon>Actinomycetes</taxon>
        <taxon>Propionibacteriales</taxon>
        <taxon>Nocardioidaceae</taxon>
        <taxon>Nocardioides</taxon>
    </lineage>
</organism>
<evidence type="ECO:0000256" key="2">
    <source>
        <dbReference type="SAM" id="Phobius"/>
    </source>
</evidence>
<dbReference type="Pfam" id="PF10011">
    <property type="entry name" value="DUF2254"/>
    <property type="match status" value="1"/>
</dbReference>
<proteinExistence type="predicted"/>
<feature type="compositionally biased region" description="Acidic residues" evidence="1">
    <location>
        <begin position="182"/>
        <end position="193"/>
    </location>
</feature>
<accession>A0A7G9RE87</accession>
<dbReference type="EMBL" id="CP060713">
    <property type="protein sequence ID" value="QNN53912.1"/>
    <property type="molecule type" value="Genomic_DNA"/>
</dbReference>
<dbReference type="KEGG" id="nmes:H9L09_05860"/>
<feature type="region of interest" description="Disordered" evidence="1">
    <location>
        <begin position="182"/>
        <end position="206"/>
    </location>
</feature>
<dbReference type="Proteomes" id="UP000515947">
    <property type="component" value="Chromosome"/>
</dbReference>
<sequence length="427" mass="46126">MNPRMLLSRLTTVFWVLPAVGAVLAGAAALVVVRLDRAFGGDFGLLYGGGPDSARAILSTVASSVLTFAALTFSITVVALQLASSQFSPRVLSSLLRDRWTQAALAVFVGTFVFALLVLREVRGGDDGFVPGLGVGLALLLGLASIGTLVGFIHHMAQSLRVVTIIDRIHKETQRALDGWYADEADPDADDPDGAGPGRVAPGSRRLVRSDGDGVLAWFDRAALVAWAGRHDATVELLVHPGTWMVQGQPLLGVRTAEEECSVSDLQAHVGLARERETSRDPSYGFRQIVDIAERALSPGVNDPTTAVQCVDRLHSLLRRIARRELAVGDTVVDGVVRLRVPVPGWAEYVGLCCDEVRHWGADSVRVHRRLERMLRDLLDVVDEDRAEPLRAQLGHLERRRRDDVAFEWEATAAAGDPAERSVAGPG</sequence>
<keyword evidence="2" id="KW-0472">Membrane</keyword>
<feature type="transmembrane region" description="Helical" evidence="2">
    <location>
        <begin position="131"/>
        <end position="153"/>
    </location>
</feature>
<name>A0A7G9RE87_9ACTN</name>
<dbReference type="InterPro" id="IPR018723">
    <property type="entry name" value="DUF2254_membrane"/>
</dbReference>
<evidence type="ECO:0000313" key="3">
    <source>
        <dbReference type="EMBL" id="QNN53912.1"/>
    </source>
</evidence>
<gene>
    <name evidence="3" type="ORF">H9L09_05860</name>
</gene>